<dbReference type="CDD" id="cd16914">
    <property type="entry name" value="EcfT"/>
    <property type="match status" value="1"/>
</dbReference>
<evidence type="ECO:0000256" key="5">
    <source>
        <dbReference type="ARBA" id="ARBA00023136"/>
    </source>
</evidence>
<keyword evidence="5 7" id="KW-0472">Membrane</keyword>
<keyword evidence="4 7" id="KW-1133">Transmembrane helix</keyword>
<evidence type="ECO:0000256" key="4">
    <source>
        <dbReference type="ARBA" id="ARBA00022989"/>
    </source>
</evidence>
<feature type="transmembrane region" description="Helical" evidence="7">
    <location>
        <begin position="57"/>
        <end position="86"/>
    </location>
</feature>
<name>A0A1M7UYI6_9FIRM</name>
<evidence type="ECO:0000313" key="9">
    <source>
        <dbReference type="Proteomes" id="UP000184010"/>
    </source>
</evidence>
<keyword evidence="2" id="KW-1003">Cell membrane</keyword>
<evidence type="ECO:0000313" key="8">
    <source>
        <dbReference type="EMBL" id="SHN88002.1"/>
    </source>
</evidence>
<evidence type="ECO:0000256" key="3">
    <source>
        <dbReference type="ARBA" id="ARBA00022692"/>
    </source>
</evidence>
<evidence type="ECO:0000256" key="7">
    <source>
        <dbReference type="SAM" id="Phobius"/>
    </source>
</evidence>
<feature type="transmembrane region" description="Helical" evidence="7">
    <location>
        <begin position="98"/>
        <end position="118"/>
    </location>
</feature>
<reference evidence="9" key="1">
    <citation type="submission" date="2016-12" db="EMBL/GenBank/DDBJ databases">
        <authorList>
            <person name="Varghese N."/>
            <person name="Submissions S."/>
        </authorList>
    </citation>
    <scope>NUCLEOTIDE SEQUENCE [LARGE SCALE GENOMIC DNA]</scope>
    <source>
        <strain evidence="9">DSM 11544</strain>
    </source>
</reference>
<dbReference type="Pfam" id="PF02361">
    <property type="entry name" value="CbiQ"/>
    <property type="match status" value="1"/>
</dbReference>
<evidence type="ECO:0000256" key="6">
    <source>
        <dbReference type="SAM" id="MobiDB-lite"/>
    </source>
</evidence>
<dbReference type="EMBL" id="FRDN01000021">
    <property type="protein sequence ID" value="SHN88002.1"/>
    <property type="molecule type" value="Genomic_DNA"/>
</dbReference>
<gene>
    <name evidence="8" type="ORF">SAMN02745215_05084</name>
</gene>
<comment type="subcellular location">
    <subcellularLocation>
        <location evidence="1">Cell membrane</location>
        <topology evidence="1">Multi-pass membrane protein</topology>
    </subcellularLocation>
</comment>
<evidence type="ECO:0000256" key="2">
    <source>
        <dbReference type="ARBA" id="ARBA00022475"/>
    </source>
</evidence>
<dbReference type="NCBIfam" id="TIGR02454">
    <property type="entry name" value="ECF_T_CbiQ"/>
    <property type="match status" value="1"/>
</dbReference>
<dbReference type="GO" id="GO:0043190">
    <property type="term" value="C:ATP-binding cassette (ABC) transporter complex"/>
    <property type="evidence" value="ECO:0007669"/>
    <property type="project" value="InterPro"/>
</dbReference>
<dbReference type="InterPro" id="IPR012809">
    <property type="entry name" value="ECF_CbiQ"/>
</dbReference>
<dbReference type="PANTHER" id="PTHR43723">
    <property type="entry name" value="COBALT TRANSPORT PROTEIN CBIQ"/>
    <property type="match status" value="1"/>
</dbReference>
<accession>A0A1M7UYI6</accession>
<keyword evidence="9" id="KW-1185">Reference proteome</keyword>
<feature type="transmembrane region" description="Helical" evidence="7">
    <location>
        <begin position="147"/>
        <end position="166"/>
    </location>
</feature>
<dbReference type="InterPro" id="IPR052770">
    <property type="entry name" value="Cobalt_transport_CbiQ"/>
</dbReference>
<feature type="region of interest" description="Disordered" evidence="6">
    <location>
        <begin position="1"/>
        <end position="27"/>
    </location>
</feature>
<feature type="compositionally biased region" description="Basic and acidic residues" evidence="6">
    <location>
        <begin position="15"/>
        <end position="24"/>
    </location>
</feature>
<dbReference type="PANTHER" id="PTHR43723:SF1">
    <property type="entry name" value="COBALT TRANSPORT PROTEIN CBIQ"/>
    <property type="match status" value="1"/>
</dbReference>
<feature type="transmembrane region" description="Helical" evidence="7">
    <location>
        <begin position="186"/>
        <end position="205"/>
    </location>
</feature>
<dbReference type="InterPro" id="IPR003339">
    <property type="entry name" value="ABC/ECF_trnsptr_transmembrane"/>
</dbReference>
<sequence length="290" mass="33207">MIGDGRVKQKHRDIHRQGEEEAHEHHRGFRHEHGGWLSIDYLAYSSKIRHWNPTFKVILALLTILLCIALNNVYVSVVVILSMAYLVIEVGGLAFHDYLSVLTIPLTFILISILAVVVDFSGQPSGEYNLYLGFTYLYTTTDMLKNGVFLMLKIIASISGLQLMILTTPSSEIIAVMKKTHLPKDFIALMNMIYRYIFILLEVFAKMKNAAESRLGYRDLKTSYFTFSSVASNMFVLSLKKANAYYDAMEARCYDGELMFLEEDKKIEIRLIVSGAIYILCLLLLWYLTR</sequence>
<dbReference type="STRING" id="1121395.SAMN02745215_05084"/>
<evidence type="ECO:0000256" key="1">
    <source>
        <dbReference type="ARBA" id="ARBA00004651"/>
    </source>
</evidence>
<dbReference type="Proteomes" id="UP000184010">
    <property type="component" value="Unassembled WGS sequence"/>
</dbReference>
<keyword evidence="3 7" id="KW-0812">Transmembrane</keyword>
<dbReference type="GO" id="GO:0006824">
    <property type="term" value="P:cobalt ion transport"/>
    <property type="evidence" value="ECO:0007669"/>
    <property type="project" value="InterPro"/>
</dbReference>
<protein>
    <submittedName>
        <fullName evidence="8">Cobalt/nickel transport system permease protein</fullName>
    </submittedName>
</protein>
<organism evidence="8 9">
    <name type="scientific">Desulfitobacterium chlororespirans DSM 11544</name>
    <dbReference type="NCBI Taxonomy" id="1121395"/>
    <lineage>
        <taxon>Bacteria</taxon>
        <taxon>Bacillati</taxon>
        <taxon>Bacillota</taxon>
        <taxon>Clostridia</taxon>
        <taxon>Eubacteriales</taxon>
        <taxon>Desulfitobacteriaceae</taxon>
        <taxon>Desulfitobacterium</taxon>
    </lineage>
</organism>
<proteinExistence type="predicted"/>
<dbReference type="AlphaFoldDB" id="A0A1M7UYI6"/>
<feature type="transmembrane region" description="Helical" evidence="7">
    <location>
        <begin position="269"/>
        <end position="288"/>
    </location>
</feature>